<evidence type="ECO:0000313" key="1">
    <source>
        <dbReference type="EMBL" id="MCJ0764512.1"/>
    </source>
</evidence>
<sequence length="397" mass="41496">MRQPYVDANGDHIVLGDVPKNNWATIEGLGTRPYVPQPSDTSEDVLVANGATSGVYQYESVKWGAPASQGTLREVVVIAHSSGPDDLVDGLGDFRSVPMVTMTPSIASDLSAGWNQPYWSVLQGEQSWANKLGSAAKTVTDGARTLGGAIVSGLTGYGAATQSRQAVAQGQYVRGVVYGMQAVGEASLTLLSGTSYALGKAAATGAWTARNVTSASMMSRTGGAGSSGALDAAAGASPIKLSELRALRDMGLSTTGRRAVLEGFDLGLGLTRTEGQWALRDFASSQNAKIYYSYGGGNLNMFASAMPASDEALASNIRFLMQRSEGIKFNLNGVISSAAEIPAVSQLGTQGLGARVTYRGLEIGNHTNWELSTILANDELFAKTTFFFGGKPLNVVR</sequence>
<dbReference type="Proteomes" id="UP001139447">
    <property type="component" value="Unassembled WGS sequence"/>
</dbReference>
<dbReference type="RefSeq" id="WP_243307167.1">
    <property type="nucleotide sequence ID" value="NZ_JALGBI010000001.1"/>
</dbReference>
<name>A0A9X2AQF4_9BURK</name>
<accession>A0A9X2AQF4</accession>
<proteinExistence type="predicted"/>
<reference evidence="1" key="1">
    <citation type="submission" date="2022-03" db="EMBL/GenBank/DDBJ databases">
        <authorList>
            <person name="Woo C.Y."/>
        </authorList>
    </citation>
    <scope>NUCLEOTIDE SEQUENCE</scope>
    <source>
        <strain evidence="1">CYS-02</strain>
    </source>
</reference>
<protein>
    <submittedName>
        <fullName evidence="1">Uncharacterized protein</fullName>
    </submittedName>
</protein>
<keyword evidence="2" id="KW-1185">Reference proteome</keyword>
<evidence type="ECO:0000313" key="2">
    <source>
        <dbReference type="Proteomes" id="UP001139447"/>
    </source>
</evidence>
<comment type="caution">
    <text evidence="1">The sequence shown here is derived from an EMBL/GenBank/DDBJ whole genome shotgun (WGS) entry which is preliminary data.</text>
</comment>
<dbReference type="AlphaFoldDB" id="A0A9X2AQF4"/>
<dbReference type="EMBL" id="JALGBI010000001">
    <property type="protein sequence ID" value="MCJ0764512.1"/>
    <property type="molecule type" value="Genomic_DNA"/>
</dbReference>
<organism evidence="1 2">
    <name type="scientific">Variovorax terrae</name>
    <dbReference type="NCBI Taxonomy" id="2923278"/>
    <lineage>
        <taxon>Bacteria</taxon>
        <taxon>Pseudomonadati</taxon>
        <taxon>Pseudomonadota</taxon>
        <taxon>Betaproteobacteria</taxon>
        <taxon>Burkholderiales</taxon>
        <taxon>Comamonadaceae</taxon>
        <taxon>Variovorax</taxon>
    </lineage>
</organism>
<gene>
    <name evidence="1" type="ORF">MMF98_14940</name>
</gene>